<feature type="compositionally biased region" description="Acidic residues" evidence="1">
    <location>
        <begin position="56"/>
        <end position="68"/>
    </location>
</feature>
<feature type="region of interest" description="Disordered" evidence="1">
    <location>
        <begin position="1"/>
        <end position="93"/>
    </location>
</feature>
<reference evidence="2 3" key="1">
    <citation type="submission" date="2014-04" db="EMBL/GenBank/DDBJ databases">
        <authorList>
            <consortium name="DOE Joint Genome Institute"/>
            <person name="Kuo A."/>
            <person name="Martino E."/>
            <person name="Perotto S."/>
            <person name="Kohler A."/>
            <person name="Nagy L.G."/>
            <person name="Floudas D."/>
            <person name="Copeland A."/>
            <person name="Barry K.W."/>
            <person name="Cichocki N."/>
            <person name="Veneault-Fourrey C."/>
            <person name="LaButti K."/>
            <person name="Lindquist E.A."/>
            <person name="Lipzen A."/>
            <person name="Lundell T."/>
            <person name="Morin E."/>
            <person name="Murat C."/>
            <person name="Sun H."/>
            <person name="Tunlid A."/>
            <person name="Henrissat B."/>
            <person name="Grigoriev I.V."/>
            <person name="Hibbett D.S."/>
            <person name="Martin F."/>
            <person name="Nordberg H.P."/>
            <person name="Cantor M.N."/>
            <person name="Hua S.X."/>
        </authorList>
    </citation>
    <scope>NUCLEOTIDE SEQUENCE [LARGE SCALE GENOMIC DNA]</scope>
    <source>
        <strain evidence="2 3">Zn</strain>
    </source>
</reference>
<feature type="non-terminal residue" evidence="2">
    <location>
        <position position="371"/>
    </location>
</feature>
<evidence type="ECO:0000256" key="1">
    <source>
        <dbReference type="SAM" id="MobiDB-lite"/>
    </source>
</evidence>
<dbReference type="STRING" id="913774.A0A0C3DS60"/>
<evidence type="ECO:0000313" key="2">
    <source>
        <dbReference type="EMBL" id="KIN04898.1"/>
    </source>
</evidence>
<dbReference type="Proteomes" id="UP000054321">
    <property type="component" value="Unassembled WGS sequence"/>
</dbReference>
<reference evidence="3" key="2">
    <citation type="submission" date="2015-01" db="EMBL/GenBank/DDBJ databases">
        <title>Evolutionary Origins and Diversification of the Mycorrhizal Mutualists.</title>
        <authorList>
            <consortium name="DOE Joint Genome Institute"/>
            <consortium name="Mycorrhizal Genomics Consortium"/>
            <person name="Kohler A."/>
            <person name="Kuo A."/>
            <person name="Nagy L.G."/>
            <person name="Floudas D."/>
            <person name="Copeland A."/>
            <person name="Barry K.W."/>
            <person name="Cichocki N."/>
            <person name="Veneault-Fourrey C."/>
            <person name="LaButti K."/>
            <person name="Lindquist E.A."/>
            <person name="Lipzen A."/>
            <person name="Lundell T."/>
            <person name="Morin E."/>
            <person name="Murat C."/>
            <person name="Riley R."/>
            <person name="Ohm R."/>
            <person name="Sun H."/>
            <person name="Tunlid A."/>
            <person name="Henrissat B."/>
            <person name="Grigoriev I.V."/>
            <person name="Hibbett D.S."/>
            <person name="Martin F."/>
        </authorList>
    </citation>
    <scope>NUCLEOTIDE SEQUENCE [LARGE SCALE GENOMIC DNA]</scope>
    <source>
        <strain evidence="3">Zn</strain>
    </source>
</reference>
<gene>
    <name evidence="2" type="ORF">OIDMADRAFT_93045</name>
</gene>
<dbReference type="AlphaFoldDB" id="A0A0C3DS60"/>
<proteinExistence type="predicted"/>
<evidence type="ECO:0000313" key="3">
    <source>
        <dbReference type="Proteomes" id="UP000054321"/>
    </source>
</evidence>
<dbReference type="OrthoDB" id="4925544at2759"/>
<keyword evidence="3" id="KW-1185">Reference proteome</keyword>
<dbReference type="HOGENOM" id="CLU_747139_0_0_1"/>
<organism evidence="2 3">
    <name type="scientific">Oidiodendron maius (strain Zn)</name>
    <dbReference type="NCBI Taxonomy" id="913774"/>
    <lineage>
        <taxon>Eukaryota</taxon>
        <taxon>Fungi</taxon>
        <taxon>Dikarya</taxon>
        <taxon>Ascomycota</taxon>
        <taxon>Pezizomycotina</taxon>
        <taxon>Leotiomycetes</taxon>
        <taxon>Leotiomycetes incertae sedis</taxon>
        <taxon>Myxotrichaceae</taxon>
        <taxon>Oidiodendron</taxon>
    </lineage>
</organism>
<accession>A0A0C3DS60</accession>
<name>A0A0C3DS60_OIDMZ</name>
<sequence>MSARSEALSDENSLAGSAYEFIDTDEESRDGNATESIASTDFGRPDEVASIADTEQSGEESAEEDDDGSSSLQEVATAAEVPPSVSSKGRSSTVKLEDLDRPVVQSIEFEEPFTLGAETISVKHTVADYNEEQTTTVLEDMALQHPPKRLAVTIRQTMTKQGLSTRDPLRILYVGSHAAKQDIIHKIASSVTASVDSGNRAKHLRQFPSQLYNVVPVSAFGSEKTPEIELMHSSGFQIKVEDGISARNLKFEDSPRKPDVLKLTLDDNFSYHSVPEGQGFIIEPAWELPHVAIFYCSDNDDPDARRTMSTTRKFMARHGVPSIVISHKQLFDRGQCMSLDQHAIHMCLESRDPNGRGSIIHRRLPIDLASF</sequence>
<feature type="compositionally biased region" description="Polar residues" evidence="1">
    <location>
        <begin position="84"/>
        <end position="93"/>
    </location>
</feature>
<dbReference type="EMBL" id="KN832872">
    <property type="protein sequence ID" value="KIN04898.1"/>
    <property type="molecule type" value="Genomic_DNA"/>
</dbReference>
<dbReference type="InParanoid" id="A0A0C3DS60"/>
<protein>
    <submittedName>
        <fullName evidence="2">Uncharacterized protein</fullName>
    </submittedName>
</protein>